<feature type="region of interest" description="Disordered" evidence="1">
    <location>
        <begin position="51"/>
        <end position="91"/>
    </location>
</feature>
<feature type="signal peptide" evidence="2">
    <location>
        <begin position="1"/>
        <end position="21"/>
    </location>
</feature>
<keyword evidence="4" id="KW-1185">Reference proteome</keyword>
<protein>
    <recommendedName>
        <fullName evidence="5">Prolyl-tRNA synthetase</fullName>
    </recommendedName>
</protein>
<organism evidence="3 4">
    <name type="scientific">Chryseosolibacter histidini</name>
    <dbReference type="NCBI Taxonomy" id="2782349"/>
    <lineage>
        <taxon>Bacteria</taxon>
        <taxon>Pseudomonadati</taxon>
        <taxon>Bacteroidota</taxon>
        <taxon>Cytophagia</taxon>
        <taxon>Cytophagales</taxon>
        <taxon>Chryseotaleaceae</taxon>
        <taxon>Chryseosolibacter</taxon>
    </lineage>
</organism>
<evidence type="ECO:0000313" key="3">
    <source>
        <dbReference type="EMBL" id="MBT1700561.1"/>
    </source>
</evidence>
<dbReference type="AlphaFoldDB" id="A0AAP2DQB2"/>
<keyword evidence="2" id="KW-0732">Signal</keyword>
<evidence type="ECO:0000256" key="1">
    <source>
        <dbReference type="SAM" id="MobiDB-lite"/>
    </source>
</evidence>
<feature type="compositionally biased region" description="Low complexity" evidence="1">
    <location>
        <begin position="308"/>
        <end position="366"/>
    </location>
</feature>
<feature type="chain" id="PRO_5042874225" description="Prolyl-tRNA synthetase" evidence="2">
    <location>
        <begin position="22"/>
        <end position="380"/>
    </location>
</feature>
<dbReference type="RefSeq" id="WP_254169250.1">
    <property type="nucleotide sequence ID" value="NZ_JAHESF010000043.1"/>
</dbReference>
<dbReference type="EMBL" id="JAHESF010000043">
    <property type="protein sequence ID" value="MBT1700561.1"/>
    <property type="molecule type" value="Genomic_DNA"/>
</dbReference>
<accession>A0AAP2DQB2</accession>
<name>A0AAP2DQB2_9BACT</name>
<evidence type="ECO:0000256" key="2">
    <source>
        <dbReference type="SAM" id="SignalP"/>
    </source>
</evidence>
<gene>
    <name evidence="3" type="ORF">KK083_26975</name>
</gene>
<sequence length="380" mass="43008">MKIKVILSVLILLMGVGGVFAQVEQDDMYFNSKDRAKLRAAQKTSELAYASAKKTKASEPAEENFNPTDSYSARNVNPEYTSRSHSQTAKEDDEDYFVSNYQYNQRSQYNNWNNNFNNWYGNSWYAPNYFGSGINSWNSPYYGSYYDAWGSPWSNPYYQSGWSGSFSYYMGNSWNYGWNMGFGNCWSCNSYYNNPWAWNPYYGYSSYWNSPYYSNFGWGGGYGYYPTRVVVVESGDRINHSYGKRPLRGSNMVTDRSNASRSRTGMVRTSGDDVTNGRVSNSGRTQNEYYNRSWRYNGSNSDYSAPANTRSSTQNNRSSSWGNSNNSWNNSNSNNSWNNRSSDYSAPSRSSSSFGNSGGATRSHSSGSGGGSNGRSRGRD</sequence>
<proteinExistence type="predicted"/>
<feature type="compositionally biased region" description="Polar residues" evidence="1">
    <location>
        <begin position="251"/>
        <end position="263"/>
    </location>
</feature>
<feature type="compositionally biased region" description="Polar residues" evidence="1">
    <location>
        <begin position="65"/>
        <end position="87"/>
    </location>
</feature>
<dbReference type="Proteomes" id="UP001319200">
    <property type="component" value="Unassembled WGS sequence"/>
</dbReference>
<reference evidence="3 4" key="1">
    <citation type="submission" date="2021-05" db="EMBL/GenBank/DDBJ databases">
        <title>A Polyphasic approach of four new species of the genus Ohtaekwangia: Ohtaekwangia histidinii sp. nov., Ohtaekwangia cretensis sp. nov., Ohtaekwangia indiensis sp. nov., Ohtaekwangia reichenbachii sp. nov. from diverse environment.</title>
        <authorList>
            <person name="Octaviana S."/>
        </authorList>
    </citation>
    <scope>NUCLEOTIDE SEQUENCE [LARGE SCALE GENOMIC DNA]</scope>
    <source>
        <strain evidence="3 4">PWU4</strain>
    </source>
</reference>
<evidence type="ECO:0008006" key="5">
    <source>
        <dbReference type="Google" id="ProtNLM"/>
    </source>
</evidence>
<comment type="caution">
    <text evidence="3">The sequence shown here is derived from an EMBL/GenBank/DDBJ whole genome shotgun (WGS) entry which is preliminary data.</text>
</comment>
<evidence type="ECO:0000313" key="4">
    <source>
        <dbReference type="Proteomes" id="UP001319200"/>
    </source>
</evidence>
<feature type="compositionally biased region" description="Polar residues" evidence="1">
    <location>
        <begin position="277"/>
        <end position="307"/>
    </location>
</feature>
<feature type="region of interest" description="Disordered" evidence="1">
    <location>
        <begin position="242"/>
        <end position="380"/>
    </location>
</feature>